<feature type="region of interest" description="Disordered" evidence="4">
    <location>
        <begin position="231"/>
        <end position="252"/>
    </location>
</feature>
<dbReference type="GO" id="GO:0071013">
    <property type="term" value="C:catalytic step 2 spliceosome"/>
    <property type="evidence" value="ECO:0007669"/>
    <property type="project" value="TreeGrafter"/>
</dbReference>
<keyword evidence="3" id="KW-0539">Nucleus</keyword>
<protein>
    <recommendedName>
        <fullName evidence="7">Splicing factor ESS-2 homolog</fullName>
    </recommendedName>
</protein>
<gene>
    <name evidence="5" type="ORF">MERGE_000080</name>
</gene>
<dbReference type="EMBL" id="CP054539">
    <property type="protein sequence ID" value="QSL65802.1"/>
    <property type="molecule type" value="Genomic_DNA"/>
</dbReference>
<comment type="similarity">
    <text evidence="2">Belongs to the ESS2 family.</text>
</comment>
<proteinExistence type="inferred from homology"/>
<comment type="subcellular location">
    <subcellularLocation>
        <location evidence="1">Nucleus</location>
    </subcellularLocation>
</comment>
<evidence type="ECO:0000256" key="2">
    <source>
        <dbReference type="ARBA" id="ARBA00009072"/>
    </source>
</evidence>
<keyword evidence="6" id="KW-1185">Reference proteome</keyword>
<sequence>MKKEEDINGTNDLKCIPKRAVEKAYKRPLIKKKKIPYVLEEDAYQASLSEIIKRDFFPDLLEEGSQDILSSLHNPNLSLDQFQATYTSEDNASFAEILERQNERKRDAYRWLWDNRNKIDSRRVKEEEKRQISSENSVIRFEERPAQPEAWPFNPMNTLMFTPETDYTKPRTLPSDAEKSIVYHATRMPLETQDYAASPSFSAIDKEPEVAGWTFVDEEPTPSPEILRKSRKLGKTMESSSIGTPETPGRVFKMPDIPAREVLHHRITEQIKKKNRAKTPAAFLKEIPKFSSSPDLRKVMLSPGGRLLLAATQRHASAIRNDLKTPRMSLLNDATINITPRAT</sequence>
<evidence type="ECO:0000313" key="6">
    <source>
        <dbReference type="Proteomes" id="UP000663699"/>
    </source>
</evidence>
<dbReference type="Proteomes" id="UP000663699">
    <property type="component" value="Chromosome 8"/>
</dbReference>
<reference evidence="5" key="1">
    <citation type="submission" date="2020-06" db="EMBL/GenBank/DDBJ databases">
        <title>Genomes of multiple members of Pneumocystis genus reveal paths to human pathogen Pneumocystis jirovecii.</title>
        <authorList>
            <person name="Cisse O.H."/>
            <person name="Ma L."/>
            <person name="Dekker J."/>
            <person name="Khil P."/>
            <person name="Jo J."/>
            <person name="Brenchley J."/>
            <person name="Blair R."/>
            <person name="Pahar B."/>
            <person name="Chabe M."/>
            <person name="Van Rompay K.A."/>
            <person name="Keesler R."/>
            <person name="Sukura A."/>
            <person name="Hirsch V."/>
            <person name="Kutty G."/>
            <person name="Liu Y."/>
            <person name="Peng L."/>
            <person name="Chen J."/>
            <person name="Song J."/>
            <person name="Weissenbacher-Lang C."/>
            <person name="Xu J."/>
            <person name="Upham N.S."/>
            <person name="Stajich J.E."/>
            <person name="Cuomo C.A."/>
            <person name="Cushion M.T."/>
            <person name="Kovacs J.A."/>
        </authorList>
    </citation>
    <scope>NUCLEOTIDE SEQUENCE</scope>
    <source>
        <strain evidence="5">2A</strain>
    </source>
</reference>
<evidence type="ECO:0000256" key="4">
    <source>
        <dbReference type="SAM" id="MobiDB-lite"/>
    </source>
</evidence>
<evidence type="ECO:0000313" key="5">
    <source>
        <dbReference type="EMBL" id="QSL65802.1"/>
    </source>
</evidence>
<dbReference type="PANTHER" id="PTHR12940">
    <property type="entry name" value="ES-2 PROTEIN - RELATED"/>
    <property type="match status" value="1"/>
</dbReference>
<name>A0A899G0R5_9ASCO</name>
<organism evidence="5 6">
    <name type="scientific">Pneumocystis wakefieldiae</name>
    <dbReference type="NCBI Taxonomy" id="38082"/>
    <lineage>
        <taxon>Eukaryota</taxon>
        <taxon>Fungi</taxon>
        <taxon>Dikarya</taxon>
        <taxon>Ascomycota</taxon>
        <taxon>Taphrinomycotina</taxon>
        <taxon>Pneumocystomycetes</taxon>
        <taxon>Pneumocystaceae</taxon>
        <taxon>Pneumocystis</taxon>
    </lineage>
</organism>
<dbReference type="Pfam" id="PF09751">
    <property type="entry name" value="Es2"/>
    <property type="match status" value="2"/>
</dbReference>
<evidence type="ECO:0000256" key="3">
    <source>
        <dbReference type="ARBA" id="ARBA00023242"/>
    </source>
</evidence>
<evidence type="ECO:0008006" key="7">
    <source>
        <dbReference type="Google" id="ProtNLM"/>
    </source>
</evidence>
<accession>A0A899G0R5</accession>
<dbReference type="AlphaFoldDB" id="A0A899G0R5"/>
<dbReference type="InterPro" id="IPR019148">
    <property type="entry name" value="Nuclear_protein_DGCR14_ESS-2"/>
</dbReference>
<dbReference type="OrthoDB" id="19679at2759"/>
<dbReference type="PANTHER" id="PTHR12940:SF0">
    <property type="entry name" value="SPLICING FACTOR ESS-2 HOMOLOG"/>
    <property type="match status" value="1"/>
</dbReference>
<evidence type="ECO:0000256" key="1">
    <source>
        <dbReference type="ARBA" id="ARBA00004123"/>
    </source>
</evidence>